<reference evidence="2" key="1">
    <citation type="submission" date="2016-10" db="EMBL/GenBank/DDBJ databases">
        <title>Sequence of Gallionella enrichment culture.</title>
        <authorList>
            <person name="Poehlein A."/>
            <person name="Muehling M."/>
            <person name="Daniel R."/>
        </authorList>
    </citation>
    <scope>NUCLEOTIDE SEQUENCE</scope>
</reference>
<keyword evidence="1" id="KW-1133">Transmembrane helix</keyword>
<dbReference type="AlphaFoldDB" id="A0A1J5R390"/>
<comment type="caution">
    <text evidence="2">The sequence shown here is derived from an EMBL/GenBank/DDBJ whole genome shotgun (WGS) entry which is preliminary data.</text>
</comment>
<feature type="transmembrane region" description="Helical" evidence="1">
    <location>
        <begin position="78"/>
        <end position="101"/>
    </location>
</feature>
<protein>
    <submittedName>
        <fullName evidence="2">Uncharacterized protein</fullName>
    </submittedName>
</protein>
<gene>
    <name evidence="2" type="ORF">GALL_276560</name>
</gene>
<feature type="transmembrane region" description="Helical" evidence="1">
    <location>
        <begin position="32"/>
        <end position="57"/>
    </location>
</feature>
<sequence length="110" mass="12073">MERFIKYLTICFGLVFVITLIGVFSSKSDVGFFAWVAFLLSGTFFITVGAFVGGLFLSFVKPDVYVTSGAMDAFHKRIFWSVGPQAIGGFVGYIACNGFLINVLGLTQFR</sequence>
<organism evidence="2">
    <name type="scientific">mine drainage metagenome</name>
    <dbReference type="NCBI Taxonomy" id="410659"/>
    <lineage>
        <taxon>unclassified sequences</taxon>
        <taxon>metagenomes</taxon>
        <taxon>ecological metagenomes</taxon>
    </lineage>
</organism>
<feature type="transmembrane region" description="Helical" evidence="1">
    <location>
        <begin position="7"/>
        <end position="26"/>
    </location>
</feature>
<keyword evidence="1" id="KW-0472">Membrane</keyword>
<dbReference type="EMBL" id="MLJW01000292">
    <property type="protein sequence ID" value="OIQ90422.1"/>
    <property type="molecule type" value="Genomic_DNA"/>
</dbReference>
<proteinExistence type="predicted"/>
<keyword evidence="1" id="KW-0812">Transmembrane</keyword>
<evidence type="ECO:0000256" key="1">
    <source>
        <dbReference type="SAM" id="Phobius"/>
    </source>
</evidence>
<accession>A0A1J5R390</accession>
<evidence type="ECO:0000313" key="2">
    <source>
        <dbReference type="EMBL" id="OIQ90422.1"/>
    </source>
</evidence>
<name>A0A1J5R390_9ZZZZ</name>